<evidence type="ECO:0000313" key="2">
    <source>
        <dbReference type="EMBL" id="OUN44292.1"/>
    </source>
</evidence>
<sequence>MKKRVCLLCCVVGLLLPTTAHGETVQASHNDLPQVLWIEGHRDIYITQPSSVKEFCDLWEKWWKTGKTAELGYGERDYKVTLYENENLTAAAKKNYLVYERQNKIEVEHLSRDPYTGKLMRTEEVVSVSPEIMGQIVQKLEGMYETYYLYDTFDMMRGVDLAKINEFGMVLNEDVYVFQNAFIDADGTLQVSLEDWNTIFATQYGEMKNLIYQNGAIKNNILPTNIPCQNINGKVYIPLREAVNHFGHLTMEWDKQMRKAVVMEKAVFEKQQEYWSEVEKAAESLK</sequence>
<dbReference type="EMBL" id="NFHM01000006">
    <property type="protein sequence ID" value="OUN44292.1"/>
    <property type="molecule type" value="Genomic_DNA"/>
</dbReference>
<comment type="caution">
    <text evidence="2">The sequence shown here is derived from an EMBL/GenBank/DDBJ whole genome shotgun (WGS) entry which is preliminary data.</text>
</comment>
<feature type="chain" id="PRO_5038838054" description="Copper amine oxidase-like N-terminal domain-containing protein" evidence="1">
    <location>
        <begin position="23"/>
        <end position="286"/>
    </location>
</feature>
<evidence type="ECO:0000313" key="3">
    <source>
        <dbReference type="Proteomes" id="UP000195455"/>
    </source>
</evidence>
<dbReference type="AlphaFoldDB" id="A0A1Y3U6A0"/>
<evidence type="ECO:0008006" key="4">
    <source>
        <dbReference type="Google" id="ProtNLM"/>
    </source>
</evidence>
<keyword evidence="1" id="KW-0732">Signal</keyword>
<feature type="signal peptide" evidence="1">
    <location>
        <begin position="1"/>
        <end position="22"/>
    </location>
</feature>
<gene>
    <name evidence="2" type="ORF">B5G26_05805</name>
</gene>
<organism evidence="2 3">
    <name type="scientific">Anaerotignum lactatifermentans</name>
    <dbReference type="NCBI Taxonomy" id="160404"/>
    <lineage>
        <taxon>Bacteria</taxon>
        <taxon>Bacillati</taxon>
        <taxon>Bacillota</taxon>
        <taxon>Clostridia</taxon>
        <taxon>Lachnospirales</taxon>
        <taxon>Anaerotignaceae</taxon>
        <taxon>Anaerotignum</taxon>
    </lineage>
</organism>
<name>A0A1Y3U6A0_9FIRM</name>
<protein>
    <recommendedName>
        <fullName evidence="4">Copper amine oxidase-like N-terminal domain-containing protein</fullName>
    </recommendedName>
</protein>
<evidence type="ECO:0000256" key="1">
    <source>
        <dbReference type="SAM" id="SignalP"/>
    </source>
</evidence>
<accession>A0A1Y3U6A0</accession>
<reference evidence="3" key="1">
    <citation type="submission" date="2017-04" db="EMBL/GenBank/DDBJ databases">
        <title>Function of individual gut microbiota members based on whole genome sequencing of pure cultures obtained from chicken caecum.</title>
        <authorList>
            <person name="Medvecky M."/>
            <person name="Cejkova D."/>
            <person name="Polansky O."/>
            <person name="Karasova D."/>
            <person name="Kubasova T."/>
            <person name="Cizek A."/>
            <person name="Rychlik I."/>
        </authorList>
    </citation>
    <scope>NUCLEOTIDE SEQUENCE [LARGE SCALE GENOMIC DNA]</scope>
    <source>
        <strain evidence="3">An75</strain>
    </source>
</reference>
<dbReference type="Proteomes" id="UP000195455">
    <property type="component" value="Unassembled WGS sequence"/>
</dbReference>
<dbReference type="RefSeq" id="WP_087989035.1">
    <property type="nucleotide sequence ID" value="NZ_NFHM01000006.1"/>
</dbReference>
<proteinExistence type="predicted"/>